<dbReference type="PANTHER" id="PTHR36181">
    <property type="entry name" value="INTRON-ENCODED ENDONUCLEASE AI3-RELATED"/>
    <property type="match status" value="1"/>
</dbReference>
<dbReference type="GO" id="GO:0005739">
    <property type="term" value="C:mitochondrion"/>
    <property type="evidence" value="ECO:0007669"/>
    <property type="project" value="UniProtKB-ARBA"/>
</dbReference>
<feature type="domain" description="Homing endonuclease LAGLIDADG" evidence="2">
    <location>
        <begin position="77"/>
        <end position="175"/>
    </location>
</feature>
<geneLocation type="mitochondrion" evidence="3"/>
<dbReference type="InterPro" id="IPR004860">
    <property type="entry name" value="LAGLIDADG_dom"/>
</dbReference>
<dbReference type="Gene3D" id="3.10.28.10">
    <property type="entry name" value="Homing endonucleases"/>
    <property type="match status" value="2"/>
</dbReference>
<dbReference type="SUPFAM" id="SSF55608">
    <property type="entry name" value="Homing endonucleases"/>
    <property type="match status" value="2"/>
</dbReference>
<proteinExistence type="predicted"/>
<keyword evidence="3" id="KW-0540">Nuclease</keyword>
<dbReference type="AlphaFoldDB" id="A0A895KWZ0"/>
<evidence type="ECO:0000313" key="3">
    <source>
        <dbReference type="EMBL" id="QRZ60354.1"/>
    </source>
</evidence>
<accession>A0A895KWZ0</accession>
<dbReference type="Pfam" id="PF00961">
    <property type="entry name" value="LAGLIDADG_1"/>
    <property type="match status" value="2"/>
</dbReference>
<evidence type="ECO:0000256" key="1">
    <source>
        <dbReference type="ARBA" id="ARBA00002670"/>
    </source>
</evidence>
<feature type="domain" description="Homing endonuclease LAGLIDADG" evidence="2">
    <location>
        <begin position="235"/>
        <end position="347"/>
    </location>
</feature>
<keyword evidence="3" id="KW-0378">Hydrolase</keyword>
<comment type="function">
    <text evidence="1">Mitochondrial DNA endonuclease involved in intron homing.</text>
</comment>
<sequence length="378" mass="43297">MSENEMGYRGSKSEFNHSVKEQRVDGGWCKKPLHLRCTLMGFERNYQIKIPSKQLYKQYYSTLSKSSLNNKLHPWFITGFADAEGCFSFAIKPDAKSKLKWRSSLLFVIKLHIKDAAILELLKNTLMVGKLRTNGQNSVQYVVESIKELQVIVDHFNKYPLVTQKASDFLIFKQCFEIIKQREHLTDQGLLSLIGLKSSINWGLSDSLKEAFPNVTCVGRPEYKFNGIPDPYWVAGFTSGDGSFHLNIKKSDTNISHRVSLRFSINLHIRDAEVLKGLVIYFNTLNKTSTVVKGMLNQEKQYVSKSDNTVSLAITKTTEISEVIIPFFEEYPIQGVKSLDFADFKKVAMMIGAKEHLTIEGLHRILEIKLNMNKHREW</sequence>
<organism evidence="3">
    <name type="scientific">Phanerochaete carnosa</name>
    <dbReference type="NCBI Taxonomy" id="231932"/>
    <lineage>
        <taxon>Eukaryota</taxon>
        <taxon>Fungi</taxon>
        <taxon>Dikarya</taxon>
        <taxon>Basidiomycota</taxon>
        <taxon>Agaricomycotina</taxon>
        <taxon>Agaricomycetes</taxon>
        <taxon>Polyporales</taxon>
        <taxon>Phanerochaetaceae</taxon>
        <taxon>Phanerochaete</taxon>
    </lineage>
</organism>
<dbReference type="GeneID" id="67278484"/>
<dbReference type="GO" id="GO:0004519">
    <property type="term" value="F:endonuclease activity"/>
    <property type="evidence" value="ECO:0007669"/>
    <property type="project" value="UniProtKB-KW"/>
</dbReference>
<keyword evidence="3" id="KW-0496">Mitochondrion</keyword>
<protein>
    <submittedName>
        <fullName evidence="3">LAGLIDADG homing endonuclease</fullName>
    </submittedName>
</protein>
<dbReference type="RefSeq" id="YP_010170372.1">
    <property type="nucleotide sequence ID" value="NC_057606.1"/>
</dbReference>
<dbReference type="InterPro" id="IPR051289">
    <property type="entry name" value="LAGLIDADG_Endonuclease"/>
</dbReference>
<reference evidence="3" key="1">
    <citation type="journal article" date="2020" name="Int. J. Biol. Macromol.">
        <title>The 206 kbp mitochondrial genome of Phanerochaete carnosa reveals dynamics of introns, accumulation of repeat sequences and plasmid-derived genes.</title>
        <authorList>
            <person name="Wang X."/>
            <person name="Song A."/>
            <person name="Wang F."/>
            <person name="Chen M."/>
            <person name="Li X."/>
            <person name="Li Q."/>
            <person name="Liu N."/>
        </authorList>
    </citation>
    <scope>NUCLEOTIDE SEQUENCE</scope>
</reference>
<dbReference type="PANTHER" id="PTHR36181:SF4">
    <property type="entry name" value="LAGLIDADG ENDONUCLEASE"/>
    <property type="match status" value="1"/>
</dbReference>
<gene>
    <name evidence="3" type="primary">orf378</name>
</gene>
<keyword evidence="3" id="KW-0255">Endonuclease</keyword>
<dbReference type="EMBL" id="MT090080">
    <property type="protein sequence ID" value="QRZ60354.1"/>
    <property type="molecule type" value="Genomic_DNA"/>
</dbReference>
<name>A0A895KWZ0_9APHY</name>
<evidence type="ECO:0000259" key="2">
    <source>
        <dbReference type="Pfam" id="PF00961"/>
    </source>
</evidence>
<dbReference type="InterPro" id="IPR027434">
    <property type="entry name" value="Homing_endonucl"/>
</dbReference>